<accession>A0ABU0IH92</accession>
<keyword evidence="3" id="KW-1185">Reference proteome</keyword>
<proteinExistence type="predicted"/>
<dbReference type="EMBL" id="JAUSWH010000016">
    <property type="protein sequence ID" value="MDQ0457636.1"/>
    <property type="molecule type" value="Genomic_DNA"/>
</dbReference>
<feature type="chain" id="PRO_5045330716" evidence="1">
    <location>
        <begin position="21"/>
        <end position="60"/>
    </location>
</feature>
<evidence type="ECO:0000313" key="3">
    <source>
        <dbReference type="Proteomes" id="UP001235269"/>
    </source>
</evidence>
<evidence type="ECO:0000256" key="1">
    <source>
        <dbReference type="SAM" id="SignalP"/>
    </source>
</evidence>
<organism evidence="2 3">
    <name type="scientific">Rhizobium paknamense</name>
    <dbReference type="NCBI Taxonomy" id="1206817"/>
    <lineage>
        <taxon>Bacteria</taxon>
        <taxon>Pseudomonadati</taxon>
        <taxon>Pseudomonadota</taxon>
        <taxon>Alphaproteobacteria</taxon>
        <taxon>Hyphomicrobiales</taxon>
        <taxon>Rhizobiaceae</taxon>
        <taxon>Rhizobium/Agrobacterium group</taxon>
        <taxon>Rhizobium</taxon>
    </lineage>
</organism>
<sequence length="60" mass="6460">MTTRPSAPKLLFLSRAIALAQFGTLSMEDDVGKLVSAFATIEVDDNTASIAFTIEDAREI</sequence>
<comment type="caution">
    <text evidence="2">The sequence shown here is derived from an EMBL/GenBank/DDBJ whole genome shotgun (WGS) entry which is preliminary data.</text>
</comment>
<evidence type="ECO:0000313" key="2">
    <source>
        <dbReference type="EMBL" id="MDQ0457636.1"/>
    </source>
</evidence>
<name>A0ABU0IH92_9HYPH</name>
<reference evidence="2 3" key="1">
    <citation type="submission" date="2023-07" db="EMBL/GenBank/DDBJ databases">
        <title>Genomic Encyclopedia of Type Strains, Phase IV (KMG-IV): sequencing the most valuable type-strain genomes for metagenomic binning, comparative biology and taxonomic classification.</title>
        <authorList>
            <person name="Goeker M."/>
        </authorList>
    </citation>
    <scope>NUCLEOTIDE SEQUENCE [LARGE SCALE GENOMIC DNA]</scope>
    <source>
        <strain evidence="2 3">DSM 100301</strain>
    </source>
</reference>
<dbReference type="Proteomes" id="UP001235269">
    <property type="component" value="Unassembled WGS sequence"/>
</dbReference>
<feature type="signal peptide" evidence="1">
    <location>
        <begin position="1"/>
        <end position="20"/>
    </location>
</feature>
<gene>
    <name evidence="2" type="ORF">QO005_003994</name>
</gene>
<protein>
    <submittedName>
        <fullName evidence="2">Uncharacterized protein</fullName>
    </submittedName>
</protein>
<keyword evidence="1" id="KW-0732">Signal</keyword>